<reference evidence="4" key="1">
    <citation type="journal article" date="2019" name="Int. J. Syst. Evol. Microbiol.">
        <title>The Global Catalogue of Microorganisms (GCM) 10K type strain sequencing project: providing services to taxonomists for standard genome sequencing and annotation.</title>
        <authorList>
            <consortium name="The Broad Institute Genomics Platform"/>
            <consortium name="The Broad Institute Genome Sequencing Center for Infectious Disease"/>
            <person name="Wu L."/>
            <person name="Ma J."/>
        </authorList>
    </citation>
    <scope>NUCLEOTIDE SEQUENCE [LARGE SCALE GENOMIC DNA]</scope>
    <source>
        <strain evidence="4">CGMCC 1.15439</strain>
    </source>
</reference>
<dbReference type="EMBL" id="BMJA01000001">
    <property type="protein sequence ID" value="GGA32052.1"/>
    <property type="molecule type" value="Genomic_DNA"/>
</dbReference>
<dbReference type="PANTHER" id="PTHR38731:SF1">
    <property type="entry name" value="FECR PROTEIN DOMAIN-CONTAINING PROTEIN"/>
    <property type="match status" value="1"/>
</dbReference>
<dbReference type="InterPro" id="IPR016930">
    <property type="entry name" value="UCP029644"/>
</dbReference>
<dbReference type="PANTHER" id="PTHR38731">
    <property type="entry name" value="LIPL45-RELATED LIPOPROTEIN-RELATED"/>
    <property type="match status" value="1"/>
</dbReference>
<feature type="domain" description="LysM" evidence="2">
    <location>
        <begin position="30"/>
        <end position="77"/>
    </location>
</feature>
<dbReference type="InterPro" id="IPR006860">
    <property type="entry name" value="FecR"/>
</dbReference>
<feature type="signal peptide" evidence="1">
    <location>
        <begin position="1"/>
        <end position="27"/>
    </location>
</feature>
<dbReference type="InterPro" id="IPR018392">
    <property type="entry name" value="LysM"/>
</dbReference>
<dbReference type="Gene3D" id="2.60.40.10">
    <property type="entry name" value="Immunoglobulins"/>
    <property type="match status" value="3"/>
</dbReference>
<comment type="caution">
    <text evidence="3">The sequence shown here is derived from an EMBL/GenBank/DDBJ whole genome shotgun (WGS) entry which is preliminary data.</text>
</comment>
<name>A0ABQ1FXH9_9GAMM</name>
<organism evidence="3 4">
    <name type="scientific">Dyella nitratireducens</name>
    <dbReference type="NCBI Taxonomy" id="1849580"/>
    <lineage>
        <taxon>Bacteria</taxon>
        <taxon>Pseudomonadati</taxon>
        <taxon>Pseudomonadota</taxon>
        <taxon>Gammaproteobacteria</taxon>
        <taxon>Lysobacterales</taxon>
        <taxon>Rhodanobacteraceae</taxon>
        <taxon>Dyella</taxon>
    </lineage>
</organism>
<evidence type="ECO:0000259" key="2">
    <source>
        <dbReference type="PROSITE" id="PS51782"/>
    </source>
</evidence>
<dbReference type="SMART" id="SM00257">
    <property type="entry name" value="LysM"/>
    <property type="match status" value="1"/>
</dbReference>
<protein>
    <recommendedName>
        <fullName evidence="2">LysM domain-containing protein</fullName>
    </recommendedName>
</protein>
<dbReference type="Gene3D" id="3.10.350.10">
    <property type="entry name" value="LysM domain"/>
    <property type="match status" value="1"/>
</dbReference>
<keyword evidence="1" id="KW-0732">Signal</keyword>
<dbReference type="Pfam" id="PF01476">
    <property type="entry name" value="LysM"/>
    <property type="match status" value="1"/>
</dbReference>
<proteinExistence type="predicted"/>
<accession>A0ABQ1FXH9</accession>
<dbReference type="Pfam" id="PF04773">
    <property type="entry name" value="FecR"/>
    <property type="match status" value="1"/>
</dbReference>
<dbReference type="PROSITE" id="PS51782">
    <property type="entry name" value="LYSM"/>
    <property type="match status" value="1"/>
</dbReference>
<dbReference type="InterPro" id="IPR036779">
    <property type="entry name" value="LysM_dom_sf"/>
</dbReference>
<evidence type="ECO:0000313" key="3">
    <source>
        <dbReference type="EMBL" id="GGA32052.1"/>
    </source>
</evidence>
<evidence type="ECO:0000256" key="1">
    <source>
        <dbReference type="SAM" id="SignalP"/>
    </source>
</evidence>
<keyword evidence="4" id="KW-1185">Reference proteome</keyword>
<sequence length="550" mass="59756">MYPTRNRLLPRLAALLLLVSIAPMLFAADWTYRVRPQDNIWDLSSRYLKPDVPWQKLQAYNKVADPYHLPPGMTLRVPIAWLRVQPASATVVAVMGSAHVQQPGETQAENVTPGMTLGYGAHLSTDANTSLTLQFADGSRVLMEENSALDLDQMSAYGRTGMVDTRLRLQHGRVTNAVTPMTGVGAHFSVETPGTISSVRGTHFRVTADQGQSRTEVLTGRVDVGGDQAHVLVPKEHGVAVSDGAKPTQAQRLLSAPTLHCPVQAVNKLPFVLAWAPLDGAAHYRVQLAPNDQFAVLLLDHVTSAAQLSLPDVPDGDYAVRVRGIDAQQLEGDDGVCLLHINAHPQPPLVIEPLPGSKVRDTRPRFHWTESLEAASYVWQLAGDDSFAQPLASETQLTGDNVRAPNTLPYGHYYWRIATRSKTGKLGPFTDPMPFDLVPQPLAPEVGKPKSSKNAVSLGWPAGTAGQRYHIQLDRHPDFAHPQIDQTLDQPLLQTKKPGSGTWYVRVQTIDTDGYAGPWGAVQKIRLGGCLTCRIGVAAAGGGVVLWLLL</sequence>
<gene>
    <name evidence="3" type="ORF">GCM10010981_21480</name>
</gene>
<feature type="chain" id="PRO_5046535945" description="LysM domain-containing protein" evidence="1">
    <location>
        <begin position="28"/>
        <end position="550"/>
    </location>
</feature>
<dbReference type="SUPFAM" id="SSF54106">
    <property type="entry name" value="LysM domain"/>
    <property type="match status" value="1"/>
</dbReference>
<dbReference type="Gene3D" id="2.60.120.1440">
    <property type="match status" value="1"/>
</dbReference>
<dbReference type="Proteomes" id="UP000620046">
    <property type="component" value="Unassembled WGS sequence"/>
</dbReference>
<evidence type="ECO:0000313" key="4">
    <source>
        <dbReference type="Proteomes" id="UP000620046"/>
    </source>
</evidence>
<dbReference type="PIRSF" id="PIRSF029644">
    <property type="entry name" value="UCP029644"/>
    <property type="match status" value="1"/>
</dbReference>
<dbReference type="InterPro" id="IPR013783">
    <property type="entry name" value="Ig-like_fold"/>
</dbReference>